<feature type="region of interest" description="Disordered" evidence="6">
    <location>
        <begin position="175"/>
        <end position="202"/>
    </location>
</feature>
<comment type="similarity">
    <text evidence="1">Belongs to the sigma-70 factor family. ECF subfamily.</text>
</comment>
<protein>
    <submittedName>
        <fullName evidence="9">RNA polymerase subunit sigma-24</fullName>
    </submittedName>
</protein>
<dbReference type="GO" id="GO:0016987">
    <property type="term" value="F:sigma factor activity"/>
    <property type="evidence" value="ECO:0007669"/>
    <property type="project" value="UniProtKB-KW"/>
</dbReference>
<evidence type="ECO:0000313" key="10">
    <source>
        <dbReference type="Proteomes" id="UP000251800"/>
    </source>
</evidence>
<evidence type="ECO:0000256" key="4">
    <source>
        <dbReference type="ARBA" id="ARBA00023125"/>
    </source>
</evidence>
<dbReference type="OrthoDB" id="6236508at2"/>
<reference evidence="9 10" key="1">
    <citation type="submission" date="2018-05" db="EMBL/GenBank/DDBJ databases">
        <title>Abyssibacter profundi OUC007T gen. nov., sp. nov, a marine bacterium isolated from seawater of the Mariana Trench.</title>
        <authorList>
            <person name="Zhou S."/>
        </authorList>
    </citation>
    <scope>NUCLEOTIDE SEQUENCE [LARGE SCALE GENOMIC DNA]</scope>
    <source>
        <strain evidence="9 10">OUC007</strain>
    </source>
</reference>
<keyword evidence="5" id="KW-0804">Transcription</keyword>
<evidence type="ECO:0000259" key="7">
    <source>
        <dbReference type="Pfam" id="PF04542"/>
    </source>
</evidence>
<dbReference type="PANTHER" id="PTHR43133">
    <property type="entry name" value="RNA POLYMERASE ECF-TYPE SIGMA FACTO"/>
    <property type="match status" value="1"/>
</dbReference>
<dbReference type="SUPFAM" id="SSF88946">
    <property type="entry name" value="Sigma2 domain of RNA polymerase sigma factors"/>
    <property type="match status" value="1"/>
</dbReference>
<evidence type="ECO:0000313" key="9">
    <source>
        <dbReference type="EMBL" id="PWN57048.1"/>
    </source>
</evidence>
<dbReference type="SUPFAM" id="SSF88659">
    <property type="entry name" value="Sigma3 and sigma4 domains of RNA polymerase sigma factors"/>
    <property type="match status" value="1"/>
</dbReference>
<dbReference type="Pfam" id="PF08281">
    <property type="entry name" value="Sigma70_r4_2"/>
    <property type="match status" value="1"/>
</dbReference>
<comment type="caution">
    <text evidence="9">The sequence shown here is derived from an EMBL/GenBank/DDBJ whole genome shotgun (WGS) entry which is preliminary data.</text>
</comment>
<dbReference type="PANTHER" id="PTHR43133:SF8">
    <property type="entry name" value="RNA POLYMERASE SIGMA FACTOR HI_1459-RELATED"/>
    <property type="match status" value="1"/>
</dbReference>
<evidence type="ECO:0000259" key="8">
    <source>
        <dbReference type="Pfam" id="PF08281"/>
    </source>
</evidence>
<feature type="domain" description="RNA polymerase sigma factor 70 region 4 type 2" evidence="8">
    <location>
        <begin position="120"/>
        <end position="171"/>
    </location>
</feature>
<dbReference type="Pfam" id="PF04542">
    <property type="entry name" value="Sigma70_r2"/>
    <property type="match status" value="1"/>
</dbReference>
<evidence type="ECO:0000256" key="3">
    <source>
        <dbReference type="ARBA" id="ARBA00023082"/>
    </source>
</evidence>
<dbReference type="Gene3D" id="1.10.1740.10">
    <property type="match status" value="1"/>
</dbReference>
<dbReference type="InterPro" id="IPR039425">
    <property type="entry name" value="RNA_pol_sigma-70-like"/>
</dbReference>
<evidence type="ECO:0000256" key="6">
    <source>
        <dbReference type="SAM" id="MobiDB-lite"/>
    </source>
</evidence>
<dbReference type="Proteomes" id="UP000251800">
    <property type="component" value="Unassembled WGS sequence"/>
</dbReference>
<dbReference type="Gene3D" id="1.10.10.10">
    <property type="entry name" value="Winged helix-like DNA-binding domain superfamily/Winged helix DNA-binding domain"/>
    <property type="match status" value="1"/>
</dbReference>
<keyword evidence="4" id="KW-0238">DNA-binding</keyword>
<keyword evidence="2" id="KW-0805">Transcription regulation</keyword>
<evidence type="ECO:0000256" key="2">
    <source>
        <dbReference type="ARBA" id="ARBA00023015"/>
    </source>
</evidence>
<dbReference type="InterPro" id="IPR013249">
    <property type="entry name" value="RNA_pol_sigma70_r4_t2"/>
</dbReference>
<proteinExistence type="inferred from homology"/>
<evidence type="ECO:0000256" key="5">
    <source>
        <dbReference type="ARBA" id="ARBA00023163"/>
    </source>
</evidence>
<keyword evidence="3" id="KW-0731">Sigma factor</keyword>
<dbReference type="InterPro" id="IPR007627">
    <property type="entry name" value="RNA_pol_sigma70_r2"/>
</dbReference>
<dbReference type="GO" id="GO:0003677">
    <property type="term" value="F:DNA binding"/>
    <property type="evidence" value="ECO:0007669"/>
    <property type="project" value="UniProtKB-KW"/>
</dbReference>
<sequence length="202" mass="22618">MGVVSSRFDIPVSELTVAALRRGDLRAQETIYRAFERPVFDLASRMAGCSHLAADITQDTFIRAFAKVKTFRGESPFWGWLRQIAVRETLQVLRKRKRWTTLIPEAHEADSVAPDQDDTLLEQALTLLPDTARAVVWLYHVEGYTHPEIAEMMGKTPSFSKSQLSRAHAKLRGILNPDVLPRPSAPPSLPETEPCLKPLSAS</sequence>
<name>A0A363UNP2_9GAMM</name>
<dbReference type="InterPro" id="IPR013325">
    <property type="entry name" value="RNA_pol_sigma_r2"/>
</dbReference>
<feature type="domain" description="RNA polymerase sigma-70 region 2" evidence="7">
    <location>
        <begin position="31"/>
        <end position="98"/>
    </location>
</feature>
<dbReference type="GO" id="GO:0006352">
    <property type="term" value="P:DNA-templated transcription initiation"/>
    <property type="evidence" value="ECO:0007669"/>
    <property type="project" value="InterPro"/>
</dbReference>
<organism evidence="9 10">
    <name type="scientific">Abyssibacter profundi</name>
    <dbReference type="NCBI Taxonomy" id="2182787"/>
    <lineage>
        <taxon>Bacteria</taxon>
        <taxon>Pseudomonadati</taxon>
        <taxon>Pseudomonadota</taxon>
        <taxon>Gammaproteobacteria</taxon>
        <taxon>Chromatiales</taxon>
        <taxon>Oceanococcaceae</taxon>
        <taxon>Abyssibacter</taxon>
    </lineage>
</organism>
<dbReference type="InterPro" id="IPR036388">
    <property type="entry name" value="WH-like_DNA-bd_sf"/>
</dbReference>
<evidence type="ECO:0000256" key="1">
    <source>
        <dbReference type="ARBA" id="ARBA00010641"/>
    </source>
</evidence>
<dbReference type="AlphaFoldDB" id="A0A363UNP2"/>
<dbReference type="EMBL" id="QEQK01000003">
    <property type="protein sequence ID" value="PWN57048.1"/>
    <property type="molecule type" value="Genomic_DNA"/>
</dbReference>
<dbReference type="CDD" id="cd06171">
    <property type="entry name" value="Sigma70_r4"/>
    <property type="match status" value="1"/>
</dbReference>
<gene>
    <name evidence="9" type="ORF">DEH80_03670</name>
</gene>
<accession>A0A363UNP2</accession>
<dbReference type="InterPro" id="IPR013324">
    <property type="entry name" value="RNA_pol_sigma_r3/r4-like"/>
</dbReference>
<dbReference type="InterPro" id="IPR014284">
    <property type="entry name" value="RNA_pol_sigma-70_dom"/>
</dbReference>
<keyword evidence="10" id="KW-1185">Reference proteome</keyword>
<dbReference type="NCBIfam" id="TIGR02937">
    <property type="entry name" value="sigma70-ECF"/>
    <property type="match status" value="1"/>
</dbReference>